<reference evidence="2 3" key="1">
    <citation type="submission" date="2018-06" db="EMBL/GenBank/DDBJ databases">
        <title>Fusarium incarnatum-equiseti species complex species 28.</title>
        <authorList>
            <person name="Gardiner D.M."/>
        </authorList>
    </citation>
    <scope>NUCLEOTIDE SEQUENCE [LARGE SCALE GENOMIC DNA]</scope>
    <source>
        <strain evidence="2 3">FIESC_28</strain>
    </source>
</reference>
<feature type="compositionally biased region" description="Polar residues" evidence="1">
    <location>
        <begin position="1502"/>
        <end position="1514"/>
    </location>
</feature>
<accession>A0A366RK49</accession>
<comment type="caution">
    <text evidence="2">The sequence shown here is derived from an EMBL/GenBank/DDBJ whole genome shotgun (WGS) entry which is preliminary data.</text>
</comment>
<dbReference type="GeneID" id="41996239"/>
<gene>
    <name evidence="2" type="ORF">FIESC28_06801</name>
</gene>
<feature type="compositionally biased region" description="Basic and acidic residues" evidence="1">
    <location>
        <begin position="355"/>
        <end position="375"/>
    </location>
</feature>
<feature type="region of interest" description="Disordered" evidence="1">
    <location>
        <begin position="291"/>
        <end position="532"/>
    </location>
</feature>
<dbReference type="RefSeq" id="XP_031014987.1">
    <property type="nucleotide sequence ID" value="XM_031160943.1"/>
</dbReference>
<evidence type="ECO:0000313" key="2">
    <source>
        <dbReference type="EMBL" id="RBR16766.1"/>
    </source>
</evidence>
<dbReference type="OrthoDB" id="3941926at2759"/>
<feature type="compositionally biased region" description="Polar residues" evidence="1">
    <location>
        <begin position="1161"/>
        <end position="1170"/>
    </location>
</feature>
<protein>
    <submittedName>
        <fullName evidence="2">Uncharacterized protein</fullName>
    </submittedName>
</protein>
<feature type="compositionally biased region" description="Polar residues" evidence="1">
    <location>
        <begin position="1121"/>
        <end position="1134"/>
    </location>
</feature>
<dbReference type="EMBL" id="QKXC01000139">
    <property type="protein sequence ID" value="RBR16766.1"/>
    <property type="molecule type" value="Genomic_DNA"/>
</dbReference>
<proteinExistence type="predicted"/>
<feature type="compositionally biased region" description="Polar residues" evidence="1">
    <location>
        <begin position="1033"/>
        <end position="1056"/>
    </location>
</feature>
<evidence type="ECO:0000313" key="3">
    <source>
        <dbReference type="Proteomes" id="UP000253153"/>
    </source>
</evidence>
<feature type="compositionally biased region" description="Basic and acidic residues" evidence="1">
    <location>
        <begin position="495"/>
        <end position="520"/>
    </location>
</feature>
<organism evidence="2 3">
    <name type="scientific">Fusarium coffeatum</name>
    <dbReference type="NCBI Taxonomy" id="231269"/>
    <lineage>
        <taxon>Eukaryota</taxon>
        <taxon>Fungi</taxon>
        <taxon>Dikarya</taxon>
        <taxon>Ascomycota</taxon>
        <taxon>Pezizomycotina</taxon>
        <taxon>Sordariomycetes</taxon>
        <taxon>Hypocreomycetidae</taxon>
        <taxon>Hypocreales</taxon>
        <taxon>Nectriaceae</taxon>
        <taxon>Fusarium</taxon>
        <taxon>Fusarium incarnatum-equiseti species complex</taxon>
    </lineage>
</organism>
<feature type="compositionally biased region" description="Polar residues" evidence="1">
    <location>
        <begin position="1305"/>
        <end position="1315"/>
    </location>
</feature>
<feature type="region of interest" description="Disordered" evidence="1">
    <location>
        <begin position="633"/>
        <end position="687"/>
    </location>
</feature>
<evidence type="ECO:0000256" key="1">
    <source>
        <dbReference type="SAM" id="MobiDB-lite"/>
    </source>
</evidence>
<keyword evidence="3" id="KW-1185">Reference proteome</keyword>
<dbReference type="Proteomes" id="UP000253153">
    <property type="component" value="Unassembled WGS sequence"/>
</dbReference>
<feature type="compositionally biased region" description="Basic and acidic residues" evidence="1">
    <location>
        <begin position="1520"/>
        <end position="1536"/>
    </location>
</feature>
<name>A0A366RK49_9HYPO</name>
<feature type="region of interest" description="Disordered" evidence="1">
    <location>
        <begin position="1469"/>
        <end position="1639"/>
    </location>
</feature>
<feature type="compositionally biased region" description="Polar residues" evidence="1">
    <location>
        <begin position="1223"/>
        <end position="1232"/>
    </location>
</feature>
<feature type="compositionally biased region" description="Acidic residues" evidence="1">
    <location>
        <begin position="1627"/>
        <end position="1639"/>
    </location>
</feature>
<feature type="region of interest" description="Disordered" evidence="1">
    <location>
        <begin position="960"/>
        <end position="1391"/>
    </location>
</feature>
<sequence>MDQAHPASAGGLPPTGPPPPPKPVLDPSRVYGKQQAPNLREAFDEYYPNGLPVFYKMLQTPNSQGVPQTYLEDYLPVGFYTNPRIEAGAIFSTKNRTQPFRPMDHVMPQRRIHLWSGDDIQSVCNSLRRLYWDSMKYMQKPTCWDDLWSYFDTFDIYHYGAINLWNVLNHLYDENQIIAFDVNKRVAYEVGMWLDEWLCKEHNDQKHNGQKLEQWDTTQSTISIFTKEDWNEIGNCDASQLAILENALKHRYFLMKSPEKLRLGANAKPKHLMESYANDNPENWLAAQRIFEPSGLPPPPAAEPHRCSPTSRKASAPVLVQNGKHFYQPPPVQRPPNAVEALQQSAAAGPAPDSNSERVSTKQTDKGDPVARETLRVSPKIRPKSTEPFPSYVVPSPQNNEEDGQATDSSTAGKEMLTQKDGLPERPDAQTPTKSKRRGRGNPGATREAGRSPVTASLPSSAVMEFSNLATPERPTNGDEQQTGFGSSIDNPAAEDARSFGKRGDTESRIGVFKEPEKQKRPSRSLAHSSTQEHNDLQFLGDVGSFNHLQRPAQNLQASLVPGALAEGTIQLNNTNNPLGITFQPPGPFNPDTQGGYPVPEPTTGVSSGFGYRHASMQQPPVLQKGFAPYRSRNATNSSRPERFEPNNNRWPHHHHENFTNTNSAHGRGGYQRGGRKSAGRRGGYNQRNATAPVTQLHYGSDFAQKQRDGGLWRNKGRREGSDPVQVVCQNVQDNYTIKDYVHCSCQMCEARNRSMHVVAEAHQDIPAADLQSRIKSGLSEIYGFVEGVFPLPSKEPGRFIVRFRRPSSVGAALTIGGGKMLEQGLSLIFSPALRSKWTLSEKAPTRVPSGQSTGQHPSSLPFSPYPFGLVMPGNAQSAATTHHTPSGMLHPSAANPANAQMWDKGGVQHEFATVSQPFVVNRSSAPHQSTTNMTHFVPRVHCLPQKQPIVVNDTHHDNVSITPLEPLQTKPPAEEALGDMNDQNRRDRDSPRSDRSKTAGAKARVSLPNTPTKASIGPEEPPAAHSEAIEKSIQNQNGTETESRPQPSEPSSAMATHTRAPSVFTENEIKERRQAWAKIPMPLNPQRPKNLKLTNANSGTVKNEGNSGASKDDRCEAYASGSQMSTPTHTVTFTPEIGSVYEQSPDEPVSPRPAQKDHPLTQSTGSVGQETAALKNDDRNEPMLSQTDATYSPTGGAAQRHLLNQMKLSMPVEKDASPSDIHATNQQQEHAQGTQTKGKGKGSKPKSKSKKKKSSSKQKTVTQDNDSSSHIPQNNSFSPAQSTHAAPETYKNASIPAHLGSLFRQASENESFDVSPTKRHHEEPEQQNSASGSFKRTKKQGDDPEASVQSQLPPFDEFDSPDEDARIRKGFRVGKGGSLRMGKTRRPRPVMVGSALAEQSKSVAMSPPSSDFAFQCQNASVYAEPSSLHGPDNSATSRLNPKAQEFVSPSRVTLFNAQVPAEDEVLKRPALDDATNRIRKAGQIDQESLKPEIGSVDVSPTDDSMPSITATSTSKHRQTHSEAASKENHASDKEAVGNTQAKTPAKGPKRAKGKERAATLSAKTEKNESEKETTRNSPRTPKQHNKTKKPGLINDDWPSLPVSRDRALSKPQTTPVWGTKTKTAEENGDEDESTPVAK</sequence>
<feature type="compositionally biased region" description="Polar residues" evidence="1">
    <location>
        <begin position="1093"/>
        <end position="1110"/>
    </location>
</feature>
<feature type="compositionally biased region" description="Polar residues" evidence="1">
    <location>
        <begin position="1184"/>
        <end position="1194"/>
    </location>
</feature>
<feature type="region of interest" description="Disordered" evidence="1">
    <location>
        <begin position="1"/>
        <end position="30"/>
    </location>
</feature>
<feature type="compositionally biased region" description="Polar residues" evidence="1">
    <location>
        <begin position="478"/>
        <end position="490"/>
    </location>
</feature>
<feature type="compositionally biased region" description="Basic and acidic residues" evidence="1">
    <location>
        <begin position="1564"/>
        <end position="1575"/>
    </location>
</feature>
<feature type="compositionally biased region" description="Pro residues" evidence="1">
    <location>
        <begin position="14"/>
        <end position="24"/>
    </location>
</feature>
<feature type="compositionally biased region" description="Basic and acidic residues" evidence="1">
    <location>
        <begin position="983"/>
        <end position="998"/>
    </location>
</feature>
<feature type="compositionally biased region" description="Basic residues" evidence="1">
    <location>
        <begin position="1239"/>
        <end position="1257"/>
    </location>
</feature>
<feature type="compositionally biased region" description="Polar residues" evidence="1">
    <location>
        <begin position="1265"/>
        <end position="1285"/>
    </location>
</feature>